<dbReference type="EMBL" id="QEXV01000002">
    <property type="protein sequence ID" value="PWE18028.1"/>
    <property type="molecule type" value="Genomic_DNA"/>
</dbReference>
<organism evidence="2 3">
    <name type="scientific">Marinicauda salina</name>
    <dbReference type="NCBI Taxonomy" id="2135793"/>
    <lineage>
        <taxon>Bacteria</taxon>
        <taxon>Pseudomonadati</taxon>
        <taxon>Pseudomonadota</taxon>
        <taxon>Alphaproteobacteria</taxon>
        <taxon>Maricaulales</taxon>
        <taxon>Maricaulaceae</taxon>
        <taxon>Marinicauda</taxon>
    </lineage>
</organism>
<evidence type="ECO:0000313" key="3">
    <source>
        <dbReference type="Proteomes" id="UP000245168"/>
    </source>
</evidence>
<dbReference type="Proteomes" id="UP000245168">
    <property type="component" value="Unassembled WGS sequence"/>
</dbReference>
<accession>A0A2U2BVJ2</accession>
<proteinExistence type="predicted"/>
<name>A0A2U2BVJ2_9PROT</name>
<dbReference type="RefSeq" id="WP_109252382.1">
    <property type="nucleotide sequence ID" value="NZ_QEXV01000002.1"/>
</dbReference>
<dbReference type="AlphaFoldDB" id="A0A2U2BVJ2"/>
<keyword evidence="3" id="KW-1185">Reference proteome</keyword>
<dbReference type="Pfam" id="PF11288">
    <property type="entry name" value="DUF3089"/>
    <property type="match status" value="1"/>
</dbReference>
<reference evidence="3" key="1">
    <citation type="submission" date="2018-05" db="EMBL/GenBank/DDBJ databases">
        <authorList>
            <person name="Liu B.-T."/>
        </authorList>
    </citation>
    <scope>NUCLEOTIDE SEQUENCE [LARGE SCALE GENOMIC DNA]</scope>
    <source>
        <strain evidence="3">WD6-1</strain>
    </source>
</reference>
<feature type="region of interest" description="Disordered" evidence="1">
    <location>
        <begin position="383"/>
        <end position="407"/>
    </location>
</feature>
<gene>
    <name evidence="2" type="ORF">DDZ18_05520</name>
</gene>
<dbReference type="OrthoDB" id="9794645at2"/>
<dbReference type="SUPFAM" id="SSF53474">
    <property type="entry name" value="alpha/beta-Hydrolases"/>
    <property type="match status" value="1"/>
</dbReference>
<comment type="caution">
    <text evidence="2">The sequence shown here is derived from an EMBL/GenBank/DDBJ whole genome shotgun (WGS) entry which is preliminary data.</text>
</comment>
<evidence type="ECO:0000313" key="2">
    <source>
        <dbReference type="EMBL" id="PWE18028.1"/>
    </source>
</evidence>
<protein>
    <submittedName>
        <fullName evidence="2">DUF3089 domain-containing protein</fullName>
    </submittedName>
</protein>
<sequence length="407" mass="45139">MTNEAKSARKPRLTLWLLIGAGALFVALLVAAGVLLREQIFQTFLDPGVPFQTYEAPPEPDYAGDAAWIVRPGSSFAETERPAIFFVHPTTYDGGEHWNAPYDRPQELAELEDIILPNYAAPFLVEEAGLYAPLYRQAALYTFMNNREDAVLARRFAYEDVRRAFDAFRDQIGDERAFVLVGVGQGALHGLGLLIDEIGPNEDLRGRMAAAYLLEAPVPMDLFSGPLLDTPPCTEPEDVRCVIGYATARSNDRGRVYALSDRWMSWTPTGELDYVEGRGLLCINPLLWTRTEDFAPARLHRGGAAAQGLSLADTPSPMPSQMGAQCQNGLLMIERPRSRALRRPGRLGEDRRVAPFNLFYFDLQFDAARRIAEVEAILEEERRYAPPLGEPEEVDVAPVEPVDGDGG</sequence>
<dbReference type="InterPro" id="IPR021440">
    <property type="entry name" value="DUF3089"/>
</dbReference>
<dbReference type="InterPro" id="IPR029058">
    <property type="entry name" value="AB_hydrolase_fold"/>
</dbReference>
<evidence type="ECO:0000256" key="1">
    <source>
        <dbReference type="SAM" id="MobiDB-lite"/>
    </source>
</evidence>